<dbReference type="InterPro" id="IPR037069">
    <property type="entry name" value="AcylCoA_DH/ox_N_sf"/>
</dbReference>
<dbReference type="InterPro" id="IPR036250">
    <property type="entry name" value="AcylCo_DH-like_C"/>
</dbReference>
<dbReference type="SUPFAM" id="SSF56645">
    <property type="entry name" value="Acyl-CoA dehydrogenase NM domain-like"/>
    <property type="match status" value="2"/>
</dbReference>
<dbReference type="Gene3D" id="2.40.110.10">
    <property type="entry name" value="Butyryl-CoA Dehydrogenase, subunit A, domain 2"/>
    <property type="match status" value="1"/>
</dbReference>
<accession>A0ABP7NX08</accession>
<feature type="domain" description="Acyl-CoA dehydrogenase/oxidase N-terminal" evidence="8">
    <location>
        <begin position="8"/>
        <end position="91"/>
    </location>
</feature>
<evidence type="ECO:0000259" key="8">
    <source>
        <dbReference type="Pfam" id="PF02771"/>
    </source>
</evidence>
<feature type="domain" description="Acyl-CoA dehydrogenase/oxidase C-terminal" evidence="6">
    <location>
        <begin position="212"/>
        <end position="337"/>
    </location>
</feature>
<dbReference type="SUPFAM" id="SSF47203">
    <property type="entry name" value="Acyl-CoA dehydrogenase C-terminal domain-like"/>
    <property type="match status" value="2"/>
</dbReference>
<dbReference type="InterPro" id="IPR009075">
    <property type="entry name" value="AcylCo_DH/oxidase_C"/>
</dbReference>
<keyword evidence="10" id="KW-1185">Reference proteome</keyword>
<dbReference type="InterPro" id="IPR006091">
    <property type="entry name" value="Acyl-CoA_Oxase/DH_mid-dom"/>
</dbReference>
<evidence type="ECO:0000256" key="1">
    <source>
        <dbReference type="ARBA" id="ARBA00001974"/>
    </source>
</evidence>
<comment type="cofactor">
    <cofactor evidence="1">
        <name>FAD</name>
        <dbReference type="ChEBI" id="CHEBI:57692"/>
    </cofactor>
</comment>
<organism evidence="9 10">
    <name type="scientific">Gordonia caeni</name>
    <dbReference type="NCBI Taxonomy" id="1007097"/>
    <lineage>
        <taxon>Bacteria</taxon>
        <taxon>Bacillati</taxon>
        <taxon>Actinomycetota</taxon>
        <taxon>Actinomycetes</taxon>
        <taxon>Mycobacteriales</taxon>
        <taxon>Gordoniaceae</taxon>
        <taxon>Gordonia</taxon>
    </lineage>
</organism>
<dbReference type="Pfam" id="PF02770">
    <property type="entry name" value="Acyl-CoA_dh_M"/>
    <property type="match status" value="1"/>
</dbReference>
<evidence type="ECO:0000259" key="6">
    <source>
        <dbReference type="Pfam" id="PF00441"/>
    </source>
</evidence>
<name>A0ABP7NX08_9ACTN</name>
<dbReference type="InterPro" id="IPR013786">
    <property type="entry name" value="AcylCoA_DH/ox_N"/>
</dbReference>
<protein>
    <submittedName>
        <fullName evidence="9">Acyl-CoA dehydrogenase</fullName>
    </submittedName>
</protein>
<evidence type="ECO:0000256" key="3">
    <source>
        <dbReference type="ARBA" id="ARBA00022630"/>
    </source>
</evidence>
<evidence type="ECO:0000313" key="9">
    <source>
        <dbReference type="EMBL" id="GAA3955690.1"/>
    </source>
</evidence>
<dbReference type="Gene3D" id="1.10.540.10">
    <property type="entry name" value="Acyl-CoA dehydrogenase/oxidase, N-terminal domain"/>
    <property type="match status" value="2"/>
</dbReference>
<reference evidence="10" key="1">
    <citation type="journal article" date="2019" name="Int. J. Syst. Evol. Microbiol.">
        <title>The Global Catalogue of Microorganisms (GCM) 10K type strain sequencing project: providing services to taxonomists for standard genome sequencing and annotation.</title>
        <authorList>
            <consortium name="The Broad Institute Genomics Platform"/>
            <consortium name="The Broad Institute Genome Sequencing Center for Infectious Disease"/>
            <person name="Wu L."/>
            <person name="Ma J."/>
        </authorList>
    </citation>
    <scope>NUCLEOTIDE SEQUENCE [LARGE SCALE GENOMIC DNA]</scope>
    <source>
        <strain evidence="10">JCM 16923</strain>
    </source>
</reference>
<dbReference type="Pfam" id="PF02771">
    <property type="entry name" value="Acyl-CoA_dh_N"/>
    <property type="match status" value="2"/>
</dbReference>
<dbReference type="Pfam" id="PF00441">
    <property type="entry name" value="Acyl-CoA_dh_1"/>
    <property type="match status" value="2"/>
</dbReference>
<dbReference type="InterPro" id="IPR052161">
    <property type="entry name" value="Mycobact_Acyl-CoA_DH"/>
</dbReference>
<dbReference type="InterPro" id="IPR009100">
    <property type="entry name" value="AcylCoA_DH/oxidase_NM_dom_sf"/>
</dbReference>
<keyword evidence="5" id="KW-0560">Oxidoreductase</keyword>
<dbReference type="InterPro" id="IPR046373">
    <property type="entry name" value="Acyl-CoA_Oxase/DH_mid-dom_sf"/>
</dbReference>
<evidence type="ECO:0000256" key="5">
    <source>
        <dbReference type="ARBA" id="ARBA00023002"/>
    </source>
</evidence>
<gene>
    <name evidence="9" type="ORF">GCM10022231_12930</name>
</gene>
<evidence type="ECO:0000313" key="10">
    <source>
        <dbReference type="Proteomes" id="UP001418444"/>
    </source>
</evidence>
<sequence length="719" mass="75086">MTNTTSIEQQAVSDAISGWAQAREVRELVRADLDTPNAAWRPLWEQIADLGVFAAGVDEESGGAGGTFADTAAILSACGAELVPGPLTASAAAAAALAAQGVPVAAELLAGERPAVMPAAAVATGDPVEVRDGVADLGVVPGHVPDALIVAPLTLDGHTGWFAVDGHVRSAEPGGAVDGTATPVRVVLEDLRAGDLIAIDDGEALHAMVIGALAAYQAGIARRTLDLAVDYAKVRTQFGVPIGSFQAIKHLCAEMLCRAEQLAAAAWDLAGAIDDDRAAGGAGGRDQLQLCRLAAAALTAESSVDNAKDAIQVLGGIGFTFEHDAHLYLRSAMAARAVLRGGTPARLALADLGRRGARREFAIDLADVEHRRPEIAALAERVAAAGEDGRRGELARSGLLMPHWPSPYGLAADPALQLLIDAELDRVGVRRPDLVIAGWALPTILEHGTDAQREKFIAPTLAGDITWCQLFSEPEAGSDLASLRTRAVRVDGGWELTGQKIWTSQAHDSQWAVCLARTDGDAPKHKGITYFLVDMTSPGIDVRPLREMTGRALFNEVFLDGVVVPDEYVVGEVNGGWRLARTTLSNERVAMGGAGLGKEVDALLRQLDDAGTVLGERDADRLGGLIADAHIGRVLDARALTQRLSGTDPGATSSVRKLIGVVHRQAVPEFALDLLGPDALLPSAASELFLLNRCLSIAGGTTQILRSAAAERILGLPRG</sequence>
<dbReference type="EMBL" id="BAAAZW010000003">
    <property type="protein sequence ID" value="GAA3955690.1"/>
    <property type="molecule type" value="Genomic_DNA"/>
</dbReference>
<proteinExistence type="inferred from homology"/>
<evidence type="ECO:0000256" key="2">
    <source>
        <dbReference type="ARBA" id="ARBA00009347"/>
    </source>
</evidence>
<dbReference type="Proteomes" id="UP001418444">
    <property type="component" value="Unassembled WGS sequence"/>
</dbReference>
<evidence type="ECO:0000259" key="7">
    <source>
        <dbReference type="Pfam" id="PF02770"/>
    </source>
</evidence>
<dbReference type="RefSeq" id="WP_344781825.1">
    <property type="nucleotide sequence ID" value="NZ_BAAAZW010000003.1"/>
</dbReference>
<feature type="domain" description="Acyl-CoA dehydrogenase/oxidase N-terminal" evidence="8">
    <location>
        <begin position="374"/>
        <end position="464"/>
    </location>
</feature>
<keyword evidence="3" id="KW-0285">Flavoprotein</keyword>
<evidence type="ECO:0000256" key="4">
    <source>
        <dbReference type="ARBA" id="ARBA00022827"/>
    </source>
</evidence>
<dbReference type="PANTHER" id="PTHR43292">
    <property type="entry name" value="ACYL-COA DEHYDROGENASE"/>
    <property type="match status" value="1"/>
</dbReference>
<dbReference type="PANTHER" id="PTHR43292:SF4">
    <property type="entry name" value="ACYL-COA DEHYDROGENASE FADE34"/>
    <property type="match status" value="1"/>
</dbReference>
<dbReference type="Gene3D" id="1.20.140.10">
    <property type="entry name" value="Butyryl-CoA Dehydrogenase, subunit A, domain 3"/>
    <property type="match status" value="2"/>
</dbReference>
<comment type="similarity">
    <text evidence="2">Belongs to the acyl-CoA dehydrogenase family.</text>
</comment>
<feature type="domain" description="Acyl-CoA oxidase/dehydrogenase middle" evidence="7">
    <location>
        <begin position="468"/>
        <end position="552"/>
    </location>
</feature>
<keyword evidence="4" id="KW-0274">FAD</keyword>
<feature type="domain" description="Acyl-CoA dehydrogenase/oxidase C-terminal" evidence="6">
    <location>
        <begin position="574"/>
        <end position="714"/>
    </location>
</feature>
<comment type="caution">
    <text evidence="9">The sequence shown here is derived from an EMBL/GenBank/DDBJ whole genome shotgun (WGS) entry which is preliminary data.</text>
</comment>